<feature type="transmembrane region" description="Helical" evidence="2">
    <location>
        <begin position="79"/>
        <end position="104"/>
    </location>
</feature>
<dbReference type="GO" id="GO:0016020">
    <property type="term" value="C:membrane"/>
    <property type="evidence" value="ECO:0007669"/>
    <property type="project" value="InterPro"/>
</dbReference>
<proteinExistence type="predicted"/>
<name>A0A8J3Y9V7_9ACTN</name>
<keyword evidence="2" id="KW-0472">Membrane</keyword>
<dbReference type="AlphaFoldDB" id="A0A8J3Y9V7"/>
<dbReference type="EMBL" id="BOOY01000029">
    <property type="protein sequence ID" value="GIJ04701.1"/>
    <property type="molecule type" value="Genomic_DNA"/>
</dbReference>
<protein>
    <submittedName>
        <fullName evidence="3">Uncharacterized protein</fullName>
    </submittedName>
</protein>
<dbReference type="RefSeq" id="WP_203939926.1">
    <property type="nucleotide sequence ID" value="NZ_BAAAGJ010000005.1"/>
</dbReference>
<comment type="caution">
    <text evidence="3">The sequence shown here is derived from an EMBL/GenBank/DDBJ whole genome shotgun (WGS) entry which is preliminary data.</text>
</comment>
<dbReference type="PANTHER" id="PTHR35335:SF1">
    <property type="entry name" value="UPF0716 PROTEIN FXSA"/>
    <property type="match status" value="1"/>
</dbReference>
<keyword evidence="2" id="KW-0812">Transmembrane</keyword>
<keyword evidence="4" id="KW-1185">Reference proteome</keyword>
<gene>
    <name evidence="3" type="ORF">Sya03_40530</name>
</gene>
<dbReference type="InterPro" id="IPR007313">
    <property type="entry name" value="FxsA"/>
</dbReference>
<evidence type="ECO:0000256" key="1">
    <source>
        <dbReference type="SAM" id="MobiDB-lite"/>
    </source>
</evidence>
<organism evidence="3 4">
    <name type="scientific">Spirilliplanes yamanashiensis</name>
    <dbReference type="NCBI Taxonomy" id="42233"/>
    <lineage>
        <taxon>Bacteria</taxon>
        <taxon>Bacillati</taxon>
        <taxon>Actinomycetota</taxon>
        <taxon>Actinomycetes</taxon>
        <taxon>Micromonosporales</taxon>
        <taxon>Micromonosporaceae</taxon>
        <taxon>Spirilliplanes</taxon>
    </lineage>
</organism>
<accession>A0A8J3Y9V7</accession>
<dbReference type="Pfam" id="PF04186">
    <property type="entry name" value="FxsA"/>
    <property type="match status" value="1"/>
</dbReference>
<evidence type="ECO:0000313" key="3">
    <source>
        <dbReference type="EMBL" id="GIJ04701.1"/>
    </source>
</evidence>
<evidence type="ECO:0000313" key="4">
    <source>
        <dbReference type="Proteomes" id="UP000652013"/>
    </source>
</evidence>
<evidence type="ECO:0000256" key="2">
    <source>
        <dbReference type="SAM" id="Phobius"/>
    </source>
</evidence>
<keyword evidence="2" id="KW-1133">Transmembrane helix</keyword>
<dbReference type="Proteomes" id="UP000652013">
    <property type="component" value="Unassembled WGS sequence"/>
</dbReference>
<sequence length="176" mass="18039">MRSRLAWLPPALLLTAVAEVAAFIAVAQAVGAGWAVLAGAVLSLLGVVLLRREGMRAWRRFRAAADSGRPPGAQVSDGVIGLGGALLLAVPGFVTALAGLLLLLPPLRALARHRVQALAERRMTTVAAGTVFGPRKVRVRRGDPVDDPAPTPPPSGPPAAPGAAIEGEIVDTGPRP</sequence>
<reference evidence="3" key="1">
    <citation type="submission" date="2021-01" db="EMBL/GenBank/DDBJ databases">
        <title>Whole genome shotgun sequence of Spirilliplanes yamanashiensis NBRC 15828.</title>
        <authorList>
            <person name="Komaki H."/>
            <person name="Tamura T."/>
        </authorList>
    </citation>
    <scope>NUCLEOTIDE SEQUENCE</scope>
    <source>
        <strain evidence="3">NBRC 15828</strain>
    </source>
</reference>
<dbReference type="NCBIfam" id="NF008528">
    <property type="entry name" value="PRK11463.1-2"/>
    <property type="match status" value="1"/>
</dbReference>
<feature type="compositionally biased region" description="Pro residues" evidence="1">
    <location>
        <begin position="147"/>
        <end position="160"/>
    </location>
</feature>
<feature type="region of interest" description="Disordered" evidence="1">
    <location>
        <begin position="137"/>
        <end position="176"/>
    </location>
</feature>
<feature type="transmembrane region" description="Helical" evidence="2">
    <location>
        <begin position="32"/>
        <end position="50"/>
    </location>
</feature>
<dbReference type="PANTHER" id="PTHR35335">
    <property type="entry name" value="UPF0716 PROTEIN FXSA"/>
    <property type="match status" value="1"/>
</dbReference>